<sequence length="135" mass="15733">MELHIRVYSQVRDLQEDFNARFPYLRLEFFRYPHADKKLSSRGEEIDSSTPLSQLSKSVPAVIEVNEKMTVSQTEKEFQERLGLFVQVLRKSGRIWIETSLTDHWTLEQQNSEGESMSSMHERRREPGAGESNGD</sequence>
<accession>A0ABP8FWQ9</accession>
<evidence type="ECO:0000313" key="3">
    <source>
        <dbReference type="Proteomes" id="UP001501207"/>
    </source>
</evidence>
<protein>
    <submittedName>
        <fullName evidence="2">Uncharacterized protein</fullName>
    </submittedName>
</protein>
<organism evidence="2 3">
    <name type="scientific">Compostibacter hankyongensis</name>
    <dbReference type="NCBI Taxonomy" id="1007089"/>
    <lineage>
        <taxon>Bacteria</taxon>
        <taxon>Pseudomonadati</taxon>
        <taxon>Bacteroidota</taxon>
        <taxon>Chitinophagia</taxon>
        <taxon>Chitinophagales</taxon>
        <taxon>Chitinophagaceae</taxon>
        <taxon>Compostibacter</taxon>
    </lineage>
</organism>
<evidence type="ECO:0000256" key="1">
    <source>
        <dbReference type="SAM" id="MobiDB-lite"/>
    </source>
</evidence>
<feature type="compositionally biased region" description="Polar residues" evidence="1">
    <location>
        <begin position="107"/>
        <end position="119"/>
    </location>
</feature>
<keyword evidence="3" id="KW-1185">Reference proteome</keyword>
<feature type="region of interest" description="Disordered" evidence="1">
    <location>
        <begin position="107"/>
        <end position="135"/>
    </location>
</feature>
<dbReference type="EMBL" id="BAABFN010000005">
    <property type="protein sequence ID" value="GAA4312426.1"/>
    <property type="molecule type" value="Genomic_DNA"/>
</dbReference>
<evidence type="ECO:0000313" key="2">
    <source>
        <dbReference type="EMBL" id="GAA4312426.1"/>
    </source>
</evidence>
<reference evidence="3" key="1">
    <citation type="journal article" date="2019" name="Int. J. Syst. Evol. Microbiol.">
        <title>The Global Catalogue of Microorganisms (GCM) 10K type strain sequencing project: providing services to taxonomists for standard genome sequencing and annotation.</title>
        <authorList>
            <consortium name="The Broad Institute Genomics Platform"/>
            <consortium name="The Broad Institute Genome Sequencing Center for Infectious Disease"/>
            <person name="Wu L."/>
            <person name="Ma J."/>
        </authorList>
    </citation>
    <scope>NUCLEOTIDE SEQUENCE [LARGE SCALE GENOMIC DNA]</scope>
    <source>
        <strain evidence="3">JCM 17664</strain>
    </source>
</reference>
<gene>
    <name evidence="2" type="ORF">GCM10023143_22110</name>
</gene>
<comment type="caution">
    <text evidence="2">The sequence shown here is derived from an EMBL/GenBank/DDBJ whole genome shotgun (WGS) entry which is preliminary data.</text>
</comment>
<proteinExistence type="predicted"/>
<dbReference type="RefSeq" id="WP_344979223.1">
    <property type="nucleotide sequence ID" value="NZ_BAABFN010000005.1"/>
</dbReference>
<name>A0ABP8FWQ9_9BACT</name>
<dbReference type="Proteomes" id="UP001501207">
    <property type="component" value="Unassembled WGS sequence"/>
</dbReference>